<comment type="caution">
    <text evidence="2">The sequence shown here is derived from an EMBL/GenBank/DDBJ whole genome shotgun (WGS) entry which is preliminary data.</text>
</comment>
<organism evidence="2 3">
    <name type="scientific">Schizophyllum amplum</name>
    <dbReference type="NCBI Taxonomy" id="97359"/>
    <lineage>
        <taxon>Eukaryota</taxon>
        <taxon>Fungi</taxon>
        <taxon>Dikarya</taxon>
        <taxon>Basidiomycota</taxon>
        <taxon>Agaricomycotina</taxon>
        <taxon>Agaricomycetes</taxon>
        <taxon>Agaricomycetidae</taxon>
        <taxon>Agaricales</taxon>
        <taxon>Schizophyllaceae</taxon>
        <taxon>Schizophyllum</taxon>
    </lineage>
</organism>
<dbReference type="SUPFAM" id="SSF56112">
    <property type="entry name" value="Protein kinase-like (PK-like)"/>
    <property type="match status" value="1"/>
</dbReference>
<name>A0A550BV98_9AGAR</name>
<dbReference type="OrthoDB" id="5584477at2759"/>
<reference evidence="2 3" key="1">
    <citation type="journal article" date="2019" name="New Phytol.">
        <title>Comparative genomics reveals unique wood-decay strategies and fruiting body development in the Schizophyllaceae.</title>
        <authorList>
            <person name="Almasi E."/>
            <person name="Sahu N."/>
            <person name="Krizsan K."/>
            <person name="Balint B."/>
            <person name="Kovacs G.M."/>
            <person name="Kiss B."/>
            <person name="Cseklye J."/>
            <person name="Drula E."/>
            <person name="Henrissat B."/>
            <person name="Nagy I."/>
            <person name="Chovatia M."/>
            <person name="Adam C."/>
            <person name="LaButti K."/>
            <person name="Lipzen A."/>
            <person name="Riley R."/>
            <person name="Grigoriev I.V."/>
            <person name="Nagy L.G."/>
        </authorList>
    </citation>
    <scope>NUCLEOTIDE SEQUENCE [LARGE SCALE GENOMIC DNA]</scope>
    <source>
        <strain evidence="2 3">NL-1724</strain>
    </source>
</reference>
<dbReference type="STRING" id="97359.A0A550BV98"/>
<dbReference type="PANTHER" id="PTHR38248">
    <property type="entry name" value="FUNK1 6"/>
    <property type="match status" value="1"/>
</dbReference>
<sequence>MDELIKNELADSTPVDVEGLNEILFPDVAFPITLQEIFTKMCEISPELYDHKSRKWQDSPNFRDSDQELPIAVFFEKICNLVRAVYAALGKKLPEEHRSWSADHRSRPLDEGVLARQPDIVGILIELRTTWACLRVDVQHKGTINAKDLVTTQLNDGGMNSLSSQDDRLFHVGIGMTGSLIFTTYFDRAGRLRSTSTDIHQEPLAFLRILLGLTFLDKRHLGYDSTILTSDEHPGVRFVIVAGRTYEILERLNKRPEIRGLGTVCWRCKTKIEDGKDLIVVIKNSWADRSREHTEDVYLKRAAEKHIQGVPTCIAYEVVMIDGRRISTSDIRSRLKQSAQFKNVEVRDLSRLVMNELCVPLENFATKSELLLALVDAVTAHKKLCEDADILHTDICDKNVMLTVADKSSRQLSRKGMLIDLNYARFMPYTRIESSKGQRSCPAFFKACELLSFPQLYEPAYYHDLESFTYVLMWICVCYNGPKGKRRENFSIMESEFGLWLDSHPRRAGGTKKDIMALRAADEPDPFVDFLKATFSPYFQDFMPCVYALRQAVMRSGPTRCTHDEFLGIL</sequence>
<feature type="non-terminal residue" evidence="2">
    <location>
        <position position="570"/>
    </location>
</feature>
<protein>
    <recommendedName>
        <fullName evidence="1">Fungal-type protein kinase domain-containing protein</fullName>
    </recommendedName>
</protein>
<gene>
    <name evidence="2" type="ORF">BD626DRAFT_440969</name>
</gene>
<evidence type="ECO:0000313" key="3">
    <source>
        <dbReference type="Proteomes" id="UP000320762"/>
    </source>
</evidence>
<evidence type="ECO:0000259" key="1">
    <source>
        <dbReference type="Pfam" id="PF17667"/>
    </source>
</evidence>
<accession>A0A550BV98</accession>
<dbReference type="InterPro" id="IPR040976">
    <property type="entry name" value="Pkinase_fungal"/>
</dbReference>
<proteinExistence type="predicted"/>
<dbReference type="InterPro" id="IPR011009">
    <property type="entry name" value="Kinase-like_dom_sf"/>
</dbReference>
<dbReference type="PANTHER" id="PTHR38248:SF2">
    <property type="entry name" value="FUNK1 11"/>
    <property type="match status" value="1"/>
</dbReference>
<evidence type="ECO:0000313" key="2">
    <source>
        <dbReference type="EMBL" id="TRM56470.1"/>
    </source>
</evidence>
<dbReference type="EMBL" id="VDMD01000069">
    <property type="protein sequence ID" value="TRM56470.1"/>
    <property type="molecule type" value="Genomic_DNA"/>
</dbReference>
<dbReference type="AlphaFoldDB" id="A0A550BV98"/>
<dbReference type="Proteomes" id="UP000320762">
    <property type="component" value="Unassembled WGS sequence"/>
</dbReference>
<keyword evidence="3" id="KW-1185">Reference proteome</keyword>
<feature type="domain" description="Fungal-type protein kinase" evidence="1">
    <location>
        <begin position="138"/>
        <end position="476"/>
    </location>
</feature>
<dbReference type="Pfam" id="PF17667">
    <property type="entry name" value="Pkinase_fungal"/>
    <property type="match status" value="1"/>
</dbReference>